<dbReference type="GO" id="GO:0000978">
    <property type="term" value="F:RNA polymerase II cis-regulatory region sequence-specific DNA binding"/>
    <property type="evidence" value="ECO:0007669"/>
    <property type="project" value="TreeGrafter"/>
</dbReference>
<evidence type="ECO:0000256" key="4">
    <source>
        <dbReference type="ARBA" id="ARBA00022723"/>
    </source>
</evidence>
<dbReference type="EnsemblMetazoa" id="OVOC11379.1">
    <property type="protein sequence ID" value="OVOC11379.1"/>
    <property type="gene ID" value="WBGene00248188"/>
</dbReference>
<dbReference type="GO" id="GO:0005634">
    <property type="term" value="C:nucleus"/>
    <property type="evidence" value="ECO:0007669"/>
    <property type="project" value="UniProtKB-SubCell"/>
</dbReference>
<dbReference type="InterPro" id="IPR011615">
    <property type="entry name" value="p53_DNA-bd"/>
</dbReference>
<keyword evidence="5 11" id="KW-0862">Zinc</keyword>
<sequence length="479" mass="53795">MDEEGQRAATTIESLSITRDGSDQLLGNPSLFGLQQHSDDGLWDNISYATNTEDAFINLDDDILTLNIPPVDSERTANFANILFSQLDNQDASLSNCGVDASSEINIDSLKSVPISALRPETDALQLEFDVTVERGCRSAYIFKHRSLFARMNTNVKFAVNCPVLPPPKSFIRICAVYSENVYANVPVRRCHHHRSLDSNQEEHFLIVTNNSEAQHLTEKVKGEEGLRSFVIVPFDALHINTRLTLQFRCYSSCPGGINRRQVVLCFSLENGGHILGDSKMYLKVCSLPNRNANLDIAGNKRPAARHYPAVAEVVSVSSKNTPQQAWDDDDTIYSLQIRGRHLYKLLCTIVGNFELTRSLLKEKSQRSDKDRLMVSDNLSSLSQNTPIDSWLNTLELSKYKQLFADQSLYVIADLEGIINKTYLLSKGVTEEDTTKMLNSYLAWFNIFNSQRLSSLSSEGSTIRVQRTRVNSSFRTPHS</sequence>
<keyword evidence="14" id="KW-1185">Reference proteome</keyword>
<evidence type="ECO:0000256" key="10">
    <source>
        <dbReference type="ARBA" id="ARBA00023242"/>
    </source>
</evidence>
<keyword evidence="10" id="KW-0539">Nucleus</keyword>
<dbReference type="PRINTS" id="PR00386">
    <property type="entry name" value="P53SUPPRESSR"/>
</dbReference>
<keyword evidence="6" id="KW-0805">Transcription regulation</keyword>
<feature type="domain" description="p53 DNA-binding" evidence="12">
    <location>
        <begin position="122"/>
        <end position="296"/>
    </location>
</feature>
<evidence type="ECO:0000256" key="3">
    <source>
        <dbReference type="ARBA" id="ARBA00022703"/>
    </source>
</evidence>
<evidence type="ECO:0000256" key="2">
    <source>
        <dbReference type="ARBA" id="ARBA00006167"/>
    </source>
</evidence>
<dbReference type="PANTHER" id="PTHR11447">
    <property type="entry name" value="CELLULAR TUMOR ANTIGEN P53"/>
    <property type="match status" value="1"/>
</dbReference>
<feature type="binding site" evidence="11">
    <location>
        <position position="250"/>
    </location>
    <ligand>
        <name>Zn(2+)</name>
        <dbReference type="ChEBI" id="CHEBI:29105"/>
    </ligand>
</feature>
<dbReference type="GO" id="GO:0046872">
    <property type="term" value="F:metal ion binding"/>
    <property type="evidence" value="ECO:0007669"/>
    <property type="project" value="UniProtKB-KW"/>
</dbReference>
<accession>A0A8R1TKF4</accession>
<dbReference type="Proteomes" id="UP000024404">
    <property type="component" value="Unassembled WGS sequence"/>
</dbReference>
<feature type="binding site" evidence="11">
    <location>
        <position position="191"/>
    </location>
    <ligand>
        <name>Zn(2+)</name>
        <dbReference type="ChEBI" id="CHEBI:29105"/>
    </ligand>
</feature>
<comment type="cofactor">
    <cofactor evidence="11">
        <name>Zn(2+)</name>
        <dbReference type="ChEBI" id="CHEBI:29105"/>
    </cofactor>
    <text evidence="11">Binds 1 zinc ion per subunit.</text>
</comment>
<dbReference type="AlphaFoldDB" id="A0A8R1TKF4"/>
<evidence type="ECO:0000256" key="7">
    <source>
        <dbReference type="ARBA" id="ARBA00023125"/>
    </source>
</evidence>
<comment type="similarity">
    <text evidence="2">Belongs to the p53 family.</text>
</comment>
<proteinExistence type="inferred from homology"/>
<keyword evidence="8" id="KW-0010">Activator</keyword>
<protein>
    <submittedName>
        <fullName evidence="13">P53 domain-containing protein</fullName>
    </submittedName>
</protein>
<reference evidence="14" key="1">
    <citation type="submission" date="2013-10" db="EMBL/GenBank/DDBJ databases">
        <title>Genome sequencing of Onchocerca volvulus.</title>
        <authorList>
            <person name="Cotton J."/>
            <person name="Tsai J."/>
            <person name="Stanley E."/>
            <person name="Tracey A."/>
            <person name="Holroyd N."/>
            <person name="Lustigman S."/>
            <person name="Berriman M."/>
        </authorList>
    </citation>
    <scope>NUCLEOTIDE SEQUENCE</scope>
</reference>
<keyword evidence="9" id="KW-0804">Transcription</keyword>
<organism evidence="13 14">
    <name type="scientific">Onchocerca volvulus</name>
    <dbReference type="NCBI Taxonomy" id="6282"/>
    <lineage>
        <taxon>Eukaryota</taxon>
        <taxon>Metazoa</taxon>
        <taxon>Ecdysozoa</taxon>
        <taxon>Nematoda</taxon>
        <taxon>Chromadorea</taxon>
        <taxon>Rhabditida</taxon>
        <taxon>Spirurina</taxon>
        <taxon>Spiruromorpha</taxon>
        <taxon>Filarioidea</taxon>
        <taxon>Onchocercidae</taxon>
        <taxon>Onchocerca</taxon>
    </lineage>
</organism>
<dbReference type="EMBL" id="CMVM020000357">
    <property type="status" value="NOT_ANNOTATED_CDS"/>
    <property type="molecule type" value="Genomic_DNA"/>
</dbReference>
<feature type="binding site" evidence="11">
    <location>
        <position position="254"/>
    </location>
    <ligand>
        <name>Zn(2+)</name>
        <dbReference type="ChEBI" id="CHEBI:29105"/>
    </ligand>
</feature>
<evidence type="ECO:0000256" key="9">
    <source>
        <dbReference type="ARBA" id="ARBA00023163"/>
    </source>
</evidence>
<dbReference type="GO" id="GO:0000981">
    <property type="term" value="F:DNA-binding transcription factor activity, RNA polymerase II-specific"/>
    <property type="evidence" value="ECO:0007669"/>
    <property type="project" value="TreeGrafter"/>
</dbReference>
<evidence type="ECO:0000259" key="12">
    <source>
        <dbReference type="Pfam" id="PF00870"/>
    </source>
</evidence>
<dbReference type="InterPro" id="IPR008967">
    <property type="entry name" value="p53-like_TF_DNA-bd_sf"/>
</dbReference>
<feature type="binding site" evidence="11">
    <location>
        <position position="194"/>
    </location>
    <ligand>
        <name>Zn(2+)</name>
        <dbReference type="ChEBI" id="CHEBI:29105"/>
    </ligand>
</feature>
<keyword evidence="4 11" id="KW-0479">Metal-binding</keyword>
<evidence type="ECO:0000313" key="14">
    <source>
        <dbReference type="Proteomes" id="UP000024404"/>
    </source>
</evidence>
<keyword evidence="7" id="KW-0238">DNA-binding</keyword>
<evidence type="ECO:0000256" key="1">
    <source>
        <dbReference type="ARBA" id="ARBA00004123"/>
    </source>
</evidence>
<dbReference type="PANTHER" id="PTHR11447:SF16">
    <property type="entry name" value="P53 PROTEIN LONG FORM VARIANT 1"/>
    <property type="match status" value="1"/>
</dbReference>
<evidence type="ECO:0000256" key="11">
    <source>
        <dbReference type="PIRSR" id="PIRSR602117-1"/>
    </source>
</evidence>
<evidence type="ECO:0000256" key="8">
    <source>
        <dbReference type="ARBA" id="ARBA00023159"/>
    </source>
</evidence>
<dbReference type="OMA" id="NSYLAWF"/>
<dbReference type="InterPro" id="IPR002117">
    <property type="entry name" value="p53_tumour_suppressor"/>
</dbReference>
<keyword evidence="3" id="KW-0053">Apoptosis</keyword>
<dbReference type="Gene3D" id="2.60.40.720">
    <property type="match status" value="1"/>
</dbReference>
<dbReference type="GO" id="GO:0006915">
    <property type="term" value="P:apoptotic process"/>
    <property type="evidence" value="ECO:0007669"/>
    <property type="project" value="UniProtKB-KW"/>
</dbReference>
<dbReference type="SUPFAM" id="SSF49417">
    <property type="entry name" value="p53-like transcription factors"/>
    <property type="match status" value="1"/>
</dbReference>
<evidence type="ECO:0000256" key="6">
    <source>
        <dbReference type="ARBA" id="ARBA00023015"/>
    </source>
</evidence>
<reference evidence="13" key="2">
    <citation type="submission" date="2022-06" db="UniProtKB">
        <authorList>
            <consortium name="EnsemblMetazoa"/>
        </authorList>
    </citation>
    <scope>IDENTIFICATION</scope>
</reference>
<evidence type="ECO:0000313" key="13">
    <source>
        <dbReference type="EnsemblMetazoa" id="OVOC11379.1"/>
    </source>
</evidence>
<dbReference type="Pfam" id="PF00870">
    <property type="entry name" value="P53"/>
    <property type="match status" value="1"/>
</dbReference>
<evidence type="ECO:0000256" key="5">
    <source>
        <dbReference type="ARBA" id="ARBA00022833"/>
    </source>
</evidence>
<comment type="subcellular location">
    <subcellularLocation>
        <location evidence="1">Nucleus</location>
    </subcellularLocation>
</comment>
<name>A0A8R1TKF4_ONCVO</name>
<dbReference type="InterPro" id="IPR012346">
    <property type="entry name" value="p53/RUNT-type_TF_DNA-bd_sf"/>
</dbReference>